<protein>
    <submittedName>
        <fullName evidence="2">Uncharacterized protein</fullName>
    </submittedName>
</protein>
<proteinExistence type="predicted"/>
<feature type="compositionally biased region" description="Basic and acidic residues" evidence="1">
    <location>
        <begin position="41"/>
        <end position="54"/>
    </location>
</feature>
<reference evidence="2" key="1">
    <citation type="submission" date="2014-09" db="EMBL/GenBank/DDBJ databases">
        <authorList>
            <person name="Magalhaes I.L.F."/>
            <person name="Oliveira U."/>
            <person name="Santos F.R."/>
            <person name="Vidigal T.H.D.A."/>
            <person name="Brescovit A.D."/>
            <person name="Santos A.J."/>
        </authorList>
    </citation>
    <scope>NUCLEOTIDE SEQUENCE</scope>
    <source>
        <tissue evidence="2">Shoot tissue taken approximately 20 cm above the soil surface</tissue>
    </source>
</reference>
<name>A0A0A9EK93_ARUDO</name>
<organism evidence="2">
    <name type="scientific">Arundo donax</name>
    <name type="common">Giant reed</name>
    <name type="synonym">Donax arundinaceus</name>
    <dbReference type="NCBI Taxonomy" id="35708"/>
    <lineage>
        <taxon>Eukaryota</taxon>
        <taxon>Viridiplantae</taxon>
        <taxon>Streptophyta</taxon>
        <taxon>Embryophyta</taxon>
        <taxon>Tracheophyta</taxon>
        <taxon>Spermatophyta</taxon>
        <taxon>Magnoliopsida</taxon>
        <taxon>Liliopsida</taxon>
        <taxon>Poales</taxon>
        <taxon>Poaceae</taxon>
        <taxon>PACMAD clade</taxon>
        <taxon>Arundinoideae</taxon>
        <taxon>Arundineae</taxon>
        <taxon>Arundo</taxon>
    </lineage>
</organism>
<dbReference type="EMBL" id="GBRH01199610">
    <property type="protein sequence ID" value="JAD98285.1"/>
    <property type="molecule type" value="Transcribed_RNA"/>
</dbReference>
<feature type="compositionally biased region" description="Basic residues" evidence="1">
    <location>
        <begin position="27"/>
        <end position="40"/>
    </location>
</feature>
<sequence>MSVSCNTQWLLVSGQSEHRSNHAAERHTHRQFAQKLKRKPLRSDSSDAERIKIG</sequence>
<dbReference type="AlphaFoldDB" id="A0A0A9EK93"/>
<evidence type="ECO:0000313" key="2">
    <source>
        <dbReference type="EMBL" id="JAD98285.1"/>
    </source>
</evidence>
<reference evidence="2" key="2">
    <citation type="journal article" date="2015" name="Data Brief">
        <title>Shoot transcriptome of the giant reed, Arundo donax.</title>
        <authorList>
            <person name="Barrero R.A."/>
            <person name="Guerrero F.D."/>
            <person name="Moolhuijzen P."/>
            <person name="Goolsby J.A."/>
            <person name="Tidwell J."/>
            <person name="Bellgard S.E."/>
            <person name="Bellgard M.I."/>
        </authorList>
    </citation>
    <scope>NUCLEOTIDE SEQUENCE</scope>
    <source>
        <tissue evidence="2">Shoot tissue taken approximately 20 cm above the soil surface</tissue>
    </source>
</reference>
<evidence type="ECO:0000256" key="1">
    <source>
        <dbReference type="SAM" id="MobiDB-lite"/>
    </source>
</evidence>
<feature type="compositionally biased region" description="Basic and acidic residues" evidence="1">
    <location>
        <begin position="16"/>
        <end position="26"/>
    </location>
</feature>
<accession>A0A0A9EK93</accession>
<feature type="region of interest" description="Disordered" evidence="1">
    <location>
        <begin position="16"/>
        <end position="54"/>
    </location>
</feature>